<accession>A0A7G6E3D4</accession>
<sequence length="337" mass="36404">MKSMEVVKLVEVTRGDVVESVHRGVVAVVDSEGKLVASAGDPRYLTYIRSAAKPMQAIPVLESGAASHYSLSLEEIAVLTASHSGEEEHVRVVMQVLSKIGLTAAYLQCGTHPPLHRPSAKALIAKGLEPTVLHCSCSGKHAGMLILTRFNEWNLDDYYKLEHPVQQLMLQCMADFAGLNPEEIPIGIDGCGVPVFAMTVEKMAFSYARLAQPESFAPERKEASLKLREAMTAYPSLVAGTGRLATDLMKVVGNKLVAKDGAEGVFCISVPAKGWGIALKIEDGHTRAVGPAVIAVLDQLGLITGEEKELLAIHTRTELQNFRKEVIGEIRPAFTLK</sequence>
<dbReference type="KEGG" id="tfr:BR63_09875"/>
<name>A0A7G6E3D4_THEFR</name>
<proteinExistence type="predicted"/>
<dbReference type="Pfam" id="PF06089">
    <property type="entry name" value="Asparaginase_II"/>
    <property type="match status" value="1"/>
</dbReference>
<dbReference type="PANTHER" id="PTHR42110:SF1">
    <property type="entry name" value="L-ASPARAGINASE, PUTATIVE (AFU_ORTHOLOGUE AFUA_3G11890)-RELATED"/>
    <property type="match status" value="1"/>
</dbReference>
<protein>
    <submittedName>
        <fullName evidence="1">Asparaginase</fullName>
    </submittedName>
</protein>
<evidence type="ECO:0000313" key="1">
    <source>
        <dbReference type="EMBL" id="QNB46588.1"/>
    </source>
</evidence>
<reference evidence="1 2" key="1">
    <citation type="journal article" date="2019" name="Front. Microbiol.">
        <title>Thermoanaerosceptrum fracticalcis gen. nov. sp. nov., a Novel Fumarate-Fermenting Microorganism From a Deep Fractured Carbonate Aquifer of the US Great Basin.</title>
        <authorList>
            <person name="Hamilton-Brehm S.D."/>
            <person name="Stewart L.E."/>
            <person name="Zavarin M."/>
            <person name="Caldwell M."/>
            <person name="Lawson P.A."/>
            <person name="Onstott T.C."/>
            <person name="Grzymski J."/>
            <person name="Neveux I."/>
            <person name="Lollar B.S."/>
            <person name="Russell C.E."/>
            <person name="Moser D.P."/>
        </authorList>
    </citation>
    <scope>NUCLEOTIDE SEQUENCE [LARGE SCALE GENOMIC DNA]</scope>
    <source>
        <strain evidence="1 2">DRI-13</strain>
    </source>
</reference>
<evidence type="ECO:0000313" key="2">
    <source>
        <dbReference type="Proteomes" id="UP000515847"/>
    </source>
</evidence>
<organism evidence="1 2">
    <name type="scientific">Thermanaerosceptrum fracticalcis</name>
    <dbReference type="NCBI Taxonomy" id="1712410"/>
    <lineage>
        <taxon>Bacteria</taxon>
        <taxon>Bacillati</taxon>
        <taxon>Bacillota</taxon>
        <taxon>Clostridia</taxon>
        <taxon>Eubacteriales</taxon>
        <taxon>Peptococcaceae</taxon>
        <taxon>Thermanaerosceptrum</taxon>
    </lineage>
</organism>
<dbReference type="Proteomes" id="UP000515847">
    <property type="component" value="Chromosome"/>
</dbReference>
<dbReference type="AlphaFoldDB" id="A0A7G6E3D4"/>
<dbReference type="PANTHER" id="PTHR42110">
    <property type="entry name" value="L-ASPARAGINASE, PUTATIVE (AFU_ORTHOLOGUE AFUA_3G11890)-RELATED"/>
    <property type="match status" value="1"/>
</dbReference>
<keyword evidence="2" id="KW-1185">Reference proteome</keyword>
<dbReference type="InterPro" id="IPR010349">
    <property type="entry name" value="Asparaginase_II"/>
</dbReference>
<dbReference type="EMBL" id="CP045798">
    <property type="protein sequence ID" value="QNB46588.1"/>
    <property type="molecule type" value="Genomic_DNA"/>
</dbReference>
<gene>
    <name evidence="1" type="ORF">BR63_09875</name>
</gene>